<dbReference type="PRINTS" id="PR00605">
    <property type="entry name" value="CYTCHROMECIC"/>
</dbReference>
<feature type="binding site" description="covalent" evidence="8">
    <location>
        <position position="139"/>
    </location>
    <ligand>
        <name>heme c</name>
        <dbReference type="ChEBI" id="CHEBI:61717"/>
        <label>2</label>
    </ligand>
</feature>
<dbReference type="PANTHER" id="PTHR33751">
    <property type="entry name" value="CBB3-TYPE CYTOCHROME C OXIDASE SUBUNIT FIXP"/>
    <property type="match status" value="1"/>
</dbReference>
<protein>
    <submittedName>
        <fullName evidence="12">Cytochrome c subfamily protein</fullName>
    </submittedName>
</protein>
<feature type="binding site" description="axial binding residue" evidence="9">
    <location>
        <position position="47"/>
    </location>
    <ligand>
        <name>heme c</name>
        <dbReference type="ChEBI" id="CHEBI:61717"/>
        <label>1</label>
    </ligand>
    <ligandPart>
        <name>Fe</name>
        <dbReference type="ChEBI" id="CHEBI:18248"/>
    </ligandPart>
</feature>
<dbReference type="RefSeq" id="WP_083560783.1">
    <property type="nucleotide sequence ID" value="NZ_AQQV01000001.1"/>
</dbReference>
<evidence type="ECO:0000256" key="5">
    <source>
        <dbReference type="ARBA" id="ARBA00022764"/>
    </source>
</evidence>
<feature type="binding site" description="axial binding residue" evidence="9">
    <location>
        <position position="86"/>
    </location>
    <ligand>
        <name>heme c</name>
        <dbReference type="ChEBI" id="CHEBI:61717"/>
        <label>1</label>
    </ligand>
    <ligandPart>
        <name>Fe</name>
        <dbReference type="ChEBI" id="CHEBI:18248"/>
    </ligandPart>
</feature>
<evidence type="ECO:0000256" key="7">
    <source>
        <dbReference type="ARBA" id="ARBA00023004"/>
    </source>
</evidence>
<keyword evidence="7 9" id="KW-0408">Iron</keyword>
<evidence type="ECO:0000313" key="12">
    <source>
        <dbReference type="EMBL" id="ORE89564.1"/>
    </source>
</evidence>
<dbReference type="GO" id="GO:0020037">
    <property type="term" value="F:heme binding"/>
    <property type="evidence" value="ECO:0007669"/>
    <property type="project" value="InterPro"/>
</dbReference>
<dbReference type="GO" id="GO:0042597">
    <property type="term" value="C:periplasmic space"/>
    <property type="evidence" value="ECO:0007669"/>
    <property type="project" value="UniProtKB-SubCell"/>
</dbReference>
<dbReference type="GO" id="GO:0005506">
    <property type="term" value="F:iron ion binding"/>
    <property type="evidence" value="ECO:0007669"/>
    <property type="project" value="InterPro"/>
</dbReference>
<name>A0A1Y1SIS4_9GAMM</name>
<evidence type="ECO:0000256" key="1">
    <source>
        <dbReference type="ARBA" id="ARBA00004418"/>
    </source>
</evidence>
<keyword evidence="3 8" id="KW-0349">Heme</keyword>
<dbReference type="Pfam" id="PF00034">
    <property type="entry name" value="Cytochrom_C"/>
    <property type="match status" value="2"/>
</dbReference>
<feature type="binding site" description="axial binding residue" evidence="9">
    <location>
        <position position="187"/>
    </location>
    <ligand>
        <name>heme c</name>
        <dbReference type="ChEBI" id="CHEBI:61717"/>
        <label>2</label>
    </ligand>
    <ligandPart>
        <name>Fe</name>
        <dbReference type="ChEBI" id="CHEBI:18248"/>
    </ligandPart>
</feature>
<dbReference type="SUPFAM" id="SSF46626">
    <property type="entry name" value="Cytochrome c"/>
    <property type="match status" value="2"/>
</dbReference>
<gene>
    <name evidence="12" type="ORF">ATO7_06775</name>
</gene>
<feature type="binding site" description="covalent" evidence="8">
    <location>
        <position position="43"/>
    </location>
    <ligand>
        <name>heme c</name>
        <dbReference type="ChEBI" id="CHEBI:61717"/>
        <label>1</label>
    </ligand>
</feature>
<comment type="caution">
    <text evidence="12">The sequence shown here is derived from an EMBL/GenBank/DDBJ whole genome shotgun (WGS) entry which is preliminary data.</text>
</comment>
<dbReference type="STRING" id="1317117.ATO7_06775"/>
<dbReference type="InterPro" id="IPR009056">
    <property type="entry name" value="Cyt_c-like_dom"/>
</dbReference>
<evidence type="ECO:0000313" key="13">
    <source>
        <dbReference type="Proteomes" id="UP000192342"/>
    </source>
</evidence>
<dbReference type="EMBL" id="AQQV01000001">
    <property type="protein sequence ID" value="ORE89564.1"/>
    <property type="molecule type" value="Genomic_DNA"/>
</dbReference>
<evidence type="ECO:0000259" key="11">
    <source>
        <dbReference type="PROSITE" id="PS51007"/>
    </source>
</evidence>
<dbReference type="Proteomes" id="UP000192342">
    <property type="component" value="Unassembled WGS sequence"/>
</dbReference>
<dbReference type="Gene3D" id="1.10.760.10">
    <property type="entry name" value="Cytochrome c-like domain"/>
    <property type="match status" value="2"/>
</dbReference>
<evidence type="ECO:0000256" key="8">
    <source>
        <dbReference type="PIRSR" id="PIRSR000005-1"/>
    </source>
</evidence>
<dbReference type="InterPro" id="IPR050597">
    <property type="entry name" value="Cytochrome_c_Oxidase_Subunit"/>
</dbReference>
<sequence>MTRVSLVTALILGLGCTTAMAAESSHAAQGGDAAAGKTKSAVCAACHGADGNSTNGEWPKLAGQHASYLENQLHAYKSGERKNPIMMGQVMSLSDQDMKDLAAYFAAQPLKPGVANPDLAKQAEALYRGGRAEAGIPACSACHGPQGAGNAAAGYPAIHGQHAQYTAAQLKAYRSGERAGTDMAKMMSQVATELSDADIEALASYLSGLH</sequence>
<evidence type="ECO:0000256" key="9">
    <source>
        <dbReference type="PIRSR" id="PIRSR000005-2"/>
    </source>
</evidence>
<proteinExistence type="predicted"/>
<dbReference type="OrthoDB" id="9773456at2"/>
<keyword evidence="2" id="KW-0813">Transport</keyword>
<comment type="PTM">
    <text evidence="8">Binds 2 heme c groups covalently per subunit.</text>
</comment>
<feature type="domain" description="Cytochrome c" evidence="11">
    <location>
        <begin position="118"/>
        <end position="210"/>
    </location>
</feature>
<keyword evidence="5" id="KW-0574">Periplasm</keyword>
<feature type="binding site" description="covalent" evidence="8">
    <location>
        <position position="46"/>
    </location>
    <ligand>
        <name>heme c</name>
        <dbReference type="ChEBI" id="CHEBI:61717"/>
        <label>1</label>
    </ligand>
</feature>
<dbReference type="InterPro" id="IPR008168">
    <property type="entry name" value="Cyt_C_IC"/>
</dbReference>
<dbReference type="PROSITE" id="PS51007">
    <property type="entry name" value="CYTC"/>
    <property type="match status" value="2"/>
</dbReference>
<keyword evidence="10" id="KW-0732">Signal</keyword>
<dbReference type="PIRSF" id="PIRSF000005">
    <property type="entry name" value="Cytochrome_c4"/>
    <property type="match status" value="1"/>
</dbReference>
<dbReference type="InterPro" id="IPR024167">
    <property type="entry name" value="Cytochrome_c4-like"/>
</dbReference>
<evidence type="ECO:0000256" key="3">
    <source>
        <dbReference type="ARBA" id="ARBA00022617"/>
    </source>
</evidence>
<evidence type="ECO:0000256" key="4">
    <source>
        <dbReference type="ARBA" id="ARBA00022723"/>
    </source>
</evidence>
<evidence type="ECO:0000256" key="6">
    <source>
        <dbReference type="ARBA" id="ARBA00022982"/>
    </source>
</evidence>
<dbReference type="PANTHER" id="PTHR33751:SF9">
    <property type="entry name" value="CYTOCHROME C4"/>
    <property type="match status" value="1"/>
</dbReference>
<keyword evidence="13" id="KW-1185">Reference proteome</keyword>
<feature type="binding site" description="covalent" evidence="8">
    <location>
        <position position="142"/>
    </location>
    <ligand>
        <name>heme c</name>
        <dbReference type="ChEBI" id="CHEBI:61717"/>
        <label>2</label>
    </ligand>
</feature>
<feature type="signal peptide" evidence="10">
    <location>
        <begin position="1"/>
        <end position="21"/>
    </location>
</feature>
<feature type="domain" description="Cytochrome c" evidence="11">
    <location>
        <begin position="31"/>
        <end position="109"/>
    </location>
</feature>
<feature type="binding site" description="axial binding residue" evidence="9">
    <location>
        <position position="143"/>
    </location>
    <ligand>
        <name>heme c</name>
        <dbReference type="ChEBI" id="CHEBI:61717"/>
        <label>2</label>
    </ligand>
    <ligandPart>
        <name>Fe</name>
        <dbReference type="ChEBI" id="CHEBI:18248"/>
    </ligandPart>
</feature>
<dbReference type="PROSITE" id="PS51257">
    <property type="entry name" value="PROKAR_LIPOPROTEIN"/>
    <property type="match status" value="1"/>
</dbReference>
<accession>A0A1Y1SIS4</accession>
<keyword evidence="4 9" id="KW-0479">Metal-binding</keyword>
<evidence type="ECO:0000256" key="10">
    <source>
        <dbReference type="SAM" id="SignalP"/>
    </source>
</evidence>
<reference evidence="12 13" key="1">
    <citation type="submission" date="2013-04" db="EMBL/GenBank/DDBJ databases">
        <title>Oceanococcus atlanticus 22II-S10r2 Genome Sequencing.</title>
        <authorList>
            <person name="Lai Q."/>
            <person name="Li G."/>
            <person name="Shao Z."/>
        </authorList>
    </citation>
    <scope>NUCLEOTIDE SEQUENCE [LARGE SCALE GENOMIC DNA]</scope>
    <source>
        <strain evidence="12 13">22II-S10r2</strain>
    </source>
</reference>
<evidence type="ECO:0000256" key="2">
    <source>
        <dbReference type="ARBA" id="ARBA00022448"/>
    </source>
</evidence>
<comment type="subcellular location">
    <subcellularLocation>
        <location evidence="1">Periplasm</location>
    </subcellularLocation>
</comment>
<dbReference type="AlphaFoldDB" id="A0A1Y1SIS4"/>
<feature type="chain" id="PRO_5012982681" evidence="10">
    <location>
        <begin position="22"/>
        <end position="210"/>
    </location>
</feature>
<keyword evidence="6" id="KW-0249">Electron transport</keyword>
<organism evidence="12 13">
    <name type="scientific">Oceanococcus atlanticus</name>
    <dbReference type="NCBI Taxonomy" id="1317117"/>
    <lineage>
        <taxon>Bacteria</taxon>
        <taxon>Pseudomonadati</taxon>
        <taxon>Pseudomonadota</taxon>
        <taxon>Gammaproteobacteria</taxon>
        <taxon>Chromatiales</taxon>
        <taxon>Oceanococcaceae</taxon>
        <taxon>Oceanococcus</taxon>
    </lineage>
</organism>
<dbReference type="GO" id="GO:0009055">
    <property type="term" value="F:electron transfer activity"/>
    <property type="evidence" value="ECO:0007669"/>
    <property type="project" value="InterPro"/>
</dbReference>
<dbReference type="InterPro" id="IPR036909">
    <property type="entry name" value="Cyt_c-like_dom_sf"/>
</dbReference>